<name>D7LLT2_ARALL</name>
<dbReference type="InterPro" id="IPR045051">
    <property type="entry name" value="SBT"/>
</dbReference>
<feature type="region of interest" description="Disordered" evidence="3">
    <location>
        <begin position="89"/>
        <end position="111"/>
    </location>
</feature>
<dbReference type="HOGENOM" id="CLU_1478688_0_0_1"/>
<keyword evidence="2" id="KW-0732">Signal</keyword>
<feature type="compositionally biased region" description="Basic and acidic residues" evidence="3">
    <location>
        <begin position="93"/>
        <end position="108"/>
    </location>
</feature>
<dbReference type="EMBL" id="GL348717">
    <property type="protein sequence ID" value="EFH53020.1"/>
    <property type="molecule type" value="Genomic_DNA"/>
</dbReference>
<evidence type="ECO:0000313" key="5">
    <source>
        <dbReference type="Proteomes" id="UP000008694"/>
    </source>
</evidence>
<dbReference type="SUPFAM" id="SSF52743">
    <property type="entry name" value="Subtilisin-like"/>
    <property type="match status" value="1"/>
</dbReference>
<gene>
    <name evidence="4" type="ORF">ARALYDRAFT_664024</name>
</gene>
<dbReference type="GO" id="GO:0004252">
    <property type="term" value="F:serine-type endopeptidase activity"/>
    <property type="evidence" value="ECO:0007669"/>
    <property type="project" value="InterPro"/>
</dbReference>
<feature type="non-terminal residue" evidence="4">
    <location>
        <position position="1"/>
    </location>
</feature>
<dbReference type="eggNOG" id="ENOG502QUSV">
    <property type="taxonomic scope" value="Eukaryota"/>
</dbReference>
<evidence type="ECO:0000313" key="4">
    <source>
        <dbReference type="EMBL" id="EFH53020.1"/>
    </source>
</evidence>
<dbReference type="PANTHER" id="PTHR10795">
    <property type="entry name" value="PROPROTEIN CONVERTASE SUBTILISIN/KEXIN"/>
    <property type="match status" value="1"/>
</dbReference>
<dbReference type="Gramene" id="Al_scaffold_0005_59">
    <property type="protein sequence ID" value="Al_scaffold_0005_59"/>
    <property type="gene ID" value="Al_scaffold_0005_59"/>
</dbReference>
<dbReference type="AlphaFoldDB" id="D7LLT2"/>
<dbReference type="InterPro" id="IPR036852">
    <property type="entry name" value="Peptidase_S8/S53_dom_sf"/>
</dbReference>
<evidence type="ECO:0000256" key="1">
    <source>
        <dbReference type="ARBA" id="ARBA00011073"/>
    </source>
</evidence>
<dbReference type="Gene3D" id="3.40.50.200">
    <property type="entry name" value="Peptidase S8/S53 domain"/>
    <property type="match status" value="1"/>
</dbReference>
<comment type="similarity">
    <text evidence="1">Belongs to the peptidase S8 family.</text>
</comment>
<dbReference type="GO" id="GO:0006508">
    <property type="term" value="P:proteolysis"/>
    <property type="evidence" value="ECO:0007669"/>
    <property type="project" value="InterPro"/>
</dbReference>
<evidence type="ECO:0000256" key="2">
    <source>
        <dbReference type="ARBA" id="ARBA00022729"/>
    </source>
</evidence>
<sequence length="183" mass="19415">THDSDSSLPGLEEHTADLFPETGSYSDVVVGVLDTGVWPESKSYSDEGFGPIPSTWKGGWEAGTNFTASLCNRKLIGARFFARGYESTMGPIDESKESRSPRDDDGHRTHTSSTAASIIIRHFVTTDPNPTASISILGTVVGVKPSPVVAAFSSRGPNSITPLGPLLQDQPDSLPILAAWSSI</sequence>
<protein>
    <submittedName>
        <fullName evidence="4">Predicted protein</fullName>
    </submittedName>
</protein>
<accession>D7LLT2</accession>
<reference evidence="5" key="1">
    <citation type="journal article" date="2011" name="Nat. Genet.">
        <title>The Arabidopsis lyrata genome sequence and the basis of rapid genome size change.</title>
        <authorList>
            <person name="Hu T.T."/>
            <person name="Pattyn P."/>
            <person name="Bakker E.G."/>
            <person name="Cao J."/>
            <person name="Cheng J.-F."/>
            <person name="Clark R.M."/>
            <person name="Fahlgren N."/>
            <person name="Fawcett J.A."/>
            <person name="Grimwood J."/>
            <person name="Gundlach H."/>
            <person name="Haberer G."/>
            <person name="Hollister J.D."/>
            <person name="Ossowski S."/>
            <person name="Ottilar R.P."/>
            <person name="Salamov A.A."/>
            <person name="Schneeberger K."/>
            <person name="Spannagl M."/>
            <person name="Wang X."/>
            <person name="Yang L."/>
            <person name="Nasrallah M.E."/>
            <person name="Bergelson J."/>
            <person name="Carrington J.C."/>
            <person name="Gaut B.S."/>
            <person name="Schmutz J."/>
            <person name="Mayer K.F.X."/>
            <person name="Van de Peer Y."/>
            <person name="Grigoriev I.V."/>
            <person name="Nordborg M."/>
            <person name="Weigel D."/>
            <person name="Guo Y.-L."/>
        </authorList>
    </citation>
    <scope>NUCLEOTIDE SEQUENCE [LARGE SCALE GENOMIC DNA]</scope>
    <source>
        <strain evidence="5">cv. MN47</strain>
    </source>
</reference>
<keyword evidence="5" id="KW-1185">Reference proteome</keyword>
<organism evidence="5">
    <name type="scientific">Arabidopsis lyrata subsp. lyrata</name>
    <name type="common">Lyre-leaved rock-cress</name>
    <dbReference type="NCBI Taxonomy" id="81972"/>
    <lineage>
        <taxon>Eukaryota</taxon>
        <taxon>Viridiplantae</taxon>
        <taxon>Streptophyta</taxon>
        <taxon>Embryophyta</taxon>
        <taxon>Tracheophyta</taxon>
        <taxon>Spermatophyta</taxon>
        <taxon>Magnoliopsida</taxon>
        <taxon>eudicotyledons</taxon>
        <taxon>Gunneridae</taxon>
        <taxon>Pentapetalae</taxon>
        <taxon>rosids</taxon>
        <taxon>malvids</taxon>
        <taxon>Brassicales</taxon>
        <taxon>Brassicaceae</taxon>
        <taxon>Camelineae</taxon>
        <taxon>Arabidopsis</taxon>
    </lineage>
</organism>
<proteinExistence type="inferred from homology"/>
<dbReference type="Proteomes" id="UP000008694">
    <property type="component" value="Unassembled WGS sequence"/>
</dbReference>
<evidence type="ECO:0000256" key="3">
    <source>
        <dbReference type="SAM" id="MobiDB-lite"/>
    </source>
</evidence>
<dbReference type="STRING" id="81972.D7LLT2"/>